<evidence type="ECO:0000256" key="5">
    <source>
        <dbReference type="ARBA" id="ARBA00022561"/>
    </source>
</evidence>
<keyword evidence="5" id="KW-0167">Capsid protein</keyword>
<evidence type="ECO:0000256" key="4">
    <source>
        <dbReference type="ARBA" id="ARBA00022269"/>
    </source>
</evidence>
<keyword evidence="6" id="KW-0946">Virion</keyword>
<reference evidence="10 11" key="1">
    <citation type="journal article" date="1995" name="J. Virol.">
        <title>Genetic relatedness of the caliciviruses: San Miguel sea lion and vesicular exanthema of swine viruses constitute a single genotype within the Caliciviridae.</title>
        <authorList>
            <person name="Neill J.D."/>
            <person name="Meyer R.F."/>
            <person name="Seal B.S."/>
        </authorList>
    </citation>
    <scope>NUCLEOTIDE SEQUENCE [LARGE SCALE GENOMIC DNA]</scope>
    <source>
        <strain evidence="10">Serotype 1</strain>
    </source>
</reference>
<dbReference type="Pfam" id="PF05332">
    <property type="entry name" value="Vesi_VP2"/>
    <property type="match status" value="1"/>
</dbReference>
<organismHost>
    <name type="scientific">Otariidae</name>
    <name type="common">fur seals &amp; sea lions</name>
    <dbReference type="NCBI Taxonomy" id="9702"/>
</organismHost>
<accession>Q6LCX6</accession>
<dbReference type="GO" id="GO:0030430">
    <property type="term" value="C:host cell cytoplasm"/>
    <property type="evidence" value="ECO:0007669"/>
    <property type="project" value="UniProtKB-SubCell"/>
</dbReference>
<evidence type="ECO:0000256" key="3">
    <source>
        <dbReference type="ARBA" id="ARBA00007498"/>
    </source>
</evidence>
<keyword evidence="7" id="KW-1232">Capsid decoration protein</keyword>
<dbReference type="InterPro" id="IPR007996">
    <property type="entry name" value="Vesivirus_VP2"/>
</dbReference>
<proteinExistence type="inferred from homology"/>
<protein>
    <recommendedName>
        <fullName evidence="4">Minor capsid protein VP2</fullName>
    </recommendedName>
</protein>
<keyword evidence="8" id="KW-1035">Host cytoplasm</keyword>
<dbReference type="Proteomes" id="UP000159168">
    <property type="component" value="Segment"/>
</dbReference>
<evidence type="ECO:0000256" key="6">
    <source>
        <dbReference type="ARBA" id="ARBA00022844"/>
    </source>
</evidence>
<dbReference type="GO" id="GO:0098021">
    <property type="term" value="C:viral capsid, decoration"/>
    <property type="evidence" value="ECO:0007669"/>
    <property type="project" value="UniProtKB-KW"/>
</dbReference>
<evidence type="ECO:0000256" key="9">
    <source>
        <dbReference type="ARBA" id="ARBA00046962"/>
    </source>
</evidence>
<evidence type="ECO:0000256" key="1">
    <source>
        <dbReference type="ARBA" id="ARBA00004192"/>
    </source>
</evidence>
<evidence type="ECO:0000256" key="8">
    <source>
        <dbReference type="ARBA" id="ARBA00023200"/>
    </source>
</evidence>
<evidence type="ECO:0000313" key="11">
    <source>
        <dbReference type="Proteomes" id="UP000159168"/>
    </source>
</evidence>
<organism evidence="10 11">
    <name type="scientific">San Miguel sea lion virus serotype 1</name>
    <name type="common">SMSV-1</name>
    <name type="synonym">SMSV serotype 1</name>
    <dbReference type="NCBI Taxonomy" id="36406"/>
    <lineage>
        <taxon>Viruses</taxon>
        <taxon>Riboviria</taxon>
        <taxon>Orthornavirae</taxon>
        <taxon>Pisuviricota</taxon>
        <taxon>Pisoniviricetes</taxon>
        <taxon>Picornavirales</taxon>
        <taxon>Caliciviridae</taxon>
        <taxon>Vesivirus</taxon>
        <taxon>Vesivirus exanthema</taxon>
        <taxon>Vesicular exanthema of swine virus</taxon>
    </lineage>
</organism>
<sequence>MNYANFGLELFKSIADAAYEGKRVELAGKTLALKNRALDTERDYNYARLAFEKQRFETNADLRVNGDLYRMQALRAAGYRLNPFSNGHQIYADEAAAANLHSYYGFYKTD</sequence>
<comment type="subunit">
    <text evidence="9">Homooligomer. The portal-like structure consists in 12 copies of VP2. Interacts with capsid protein VP1.</text>
</comment>
<comment type="subcellular location">
    <subcellularLocation>
        <location evidence="1">Host cytoplasm</location>
    </subcellularLocation>
    <subcellularLocation>
        <location evidence="2">Virion</location>
    </subcellularLocation>
</comment>
<evidence type="ECO:0000313" key="10">
    <source>
        <dbReference type="EMBL" id="AAG13640.1"/>
    </source>
</evidence>
<comment type="similarity">
    <text evidence="3">Belongs to the vesivirus VP2 protein family.</text>
</comment>
<name>Q6LCX6_SMSV1</name>
<dbReference type="EMBL" id="U15301">
    <property type="protein sequence ID" value="AAG13640.1"/>
    <property type="molecule type" value="Genomic_RNA"/>
</dbReference>
<evidence type="ECO:0000256" key="7">
    <source>
        <dbReference type="ARBA" id="ARBA00023093"/>
    </source>
</evidence>
<evidence type="ECO:0000256" key="2">
    <source>
        <dbReference type="ARBA" id="ARBA00004328"/>
    </source>
</evidence>